<dbReference type="AlphaFoldDB" id="A0A0F4GGJ8"/>
<organism evidence="2 3">
    <name type="scientific">Zymoseptoria brevis</name>
    <dbReference type="NCBI Taxonomy" id="1047168"/>
    <lineage>
        <taxon>Eukaryota</taxon>
        <taxon>Fungi</taxon>
        <taxon>Dikarya</taxon>
        <taxon>Ascomycota</taxon>
        <taxon>Pezizomycotina</taxon>
        <taxon>Dothideomycetes</taxon>
        <taxon>Dothideomycetidae</taxon>
        <taxon>Mycosphaerellales</taxon>
        <taxon>Mycosphaerellaceae</taxon>
        <taxon>Zymoseptoria</taxon>
    </lineage>
</organism>
<sequence>MSNTIEAAVFNSAIGLTAWNTDCKLGPGTVTPTLGVFDKETASYQQLVKVQTNSPHTMRSYTIGSGPAEGYRVLLLTPEAPSRIFDLPIELREMIYGYVLIDPNAIELKFFTTPGHQRIVQKSFPDSDAARINEARDWDSRMNKWKRRNRNALSILLLNKQITAEAIKVLYGANTFRFDDGKVLKEFRYTLDLNHKTQHLRRLQLAVPNVGDLRDALPAIVRIPSLRTLQLSPPRTWLTHSDGPRNLMFTCDGLLKAAQGREAAGMISRQIEHFISALECACFGCITRRELGMSAAAVEASKLPDPDKKRLRCRRSKVAIAQHEQFWKNFRELVKTQYGADKAG</sequence>
<dbReference type="Proteomes" id="UP000033647">
    <property type="component" value="Unassembled WGS sequence"/>
</dbReference>
<comment type="caution">
    <text evidence="2">The sequence shown here is derived from an EMBL/GenBank/DDBJ whole genome shotgun (WGS) entry which is preliminary data.</text>
</comment>
<dbReference type="OrthoDB" id="5272396at2759"/>
<keyword evidence="3" id="KW-1185">Reference proteome</keyword>
<evidence type="ECO:0000313" key="3">
    <source>
        <dbReference type="Proteomes" id="UP000033647"/>
    </source>
</evidence>
<evidence type="ECO:0000259" key="1">
    <source>
        <dbReference type="Pfam" id="PF24864"/>
    </source>
</evidence>
<proteinExistence type="predicted"/>
<reference evidence="2 3" key="1">
    <citation type="submission" date="2015-03" db="EMBL/GenBank/DDBJ databases">
        <title>RNA-seq based gene annotation and comparative genomics of four Zymoseptoria species reveal species-specific pathogenicity related genes and transposable element activity.</title>
        <authorList>
            <person name="Grandaubert J."/>
            <person name="Bhattacharyya A."/>
            <person name="Stukenbrock E.H."/>
        </authorList>
    </citation>
    <scope>NUCLEOTIDE SEQUENCE [LARGE SCALE GENOMIC DNA]</scope>
    <source>
        <strain evidence="2 3">Zb18110</strain>
    </source>
</reference>
<gene>
    <name evidence="2" type="ORF">TI39_contig632g00002</name>
</gene>
<dbReference type="EMBL" id="LAFY01000624">
    <property type="protein sequence ID" value="KJX96403.1"/>
    <property type="molecule type" value="Genomic_DNA"/>
</dbReference>
<dbReference type="InterPro" id="IPR056632">
    <property type="entry name" value="DUF7730"/>
</dbReference>
<evidence type="ECO:0000313" key="2">
    <source>
        <dbReference type="EMBL" id="KJX96403.1"/>
    </source>
</evidence>
<accession>A0A0F4GGJ8</accession>
<name>A0A0F4GGJ8_9PEZI</name>
<dbReference type="PANTHER" id="PTHR42085">
    <property type="entry name" value="F-BOX DOMAIN-CONTAINING PROTEIN"/>
    <property type="match status" value="1"/>
</dbReference>
<protein>
    <recommendedName>
        <fullName evidence="1">DUF7730 domain-containing protein</fullName>
    </recommendedName>
</protein>
<feature type="domain" description="DUF7730" evidence="1">
    <location>
        <begin position="81"/>
        <end position="206"/>
    </location>
</feature>
<dbReference type="PANTHER" id="PTHR42085:SF8">
    <property type="entry name" value="F-BOX DOMAIN-CONTAINING PROTEIN"/>
    <property type="match status" value="1"/>
</dbReference>
<dbReference type="InterPro" id="IPR038883">
    <property type="entry name" value="AN11006-like"/>
</dbReference>
<dbReference type="Pfam" id="PF24864">
    <property type="entry name" value="DUF7730"/>
    <property type="match status" value="1"/>
</dbReference>